<name>A0A2U3KVI8_9BACT</name>
<organism evidence="1 2">
    <name type="scientific">Candidatus Sulfotelmatobacter kueseliae</name>
    <dbReference type="NCBI Taxonomy" id="2042962"/>
    <lineage>
        <taxon>Bacteria</taxon>
        <taxon>Pseudomonadati</taxon>
        <taxon>Acidobacteriota</taxon>
        <taxon>Terriglobia</taxon>
        <taxon>Terriglobales</taxon>
        <taxon>Candidatus Korobacteraceae</taxon>
        <taxon>Candidatus Sulfotelmatobacter</taxon>
    </lineage>
</organism>
<gene>
    <name evidence="1" type="ORF">SBA1_50021</name>
</gene>
<dbReference type="AlphaFoldDB" id="A0A2U3KVI8"/>
<dbReference type="Proteomes" id="UP000238701">
    <property type="component" value="Unassembled WGS sequence"/>
</dbReference>
<evidence type="ECO:0000313" key="1">
    <source>
        <dbReference type="EMBL" id="SPF43569.1"/>
    </source>
</evidence>
<reference evidence="2" key="1">
    <citation type="submission" date="2018-02" db="EMBL/GenBank/DDBJ databases">
        <authorList>
            <person name="Hausmann B."/>
        </authorList>
    </citation>
    <scope>NUCLEOTIDE SEQUENCE [LARGE SCALE GENOMIC DNA]</scope>
    <source>
        <strain evidence="2">Peat soil MAG SbA1</strain>
    </source>
</reference>
<dbReference type="EMBL" id="OMOD01000144">
    <property type="protein sequence ID" value="SPF43569.1"/>
    <property type="molecule type" value="Genomic_DNA"/>
</dbReference>
<accession>A0A2U3KVI8</accession>
<sequence length="85" mass="9420">MPTPLSGCSCFRSASWAWPFTASWRSSILPSLCPSVCWPHRSGFSRRWEFGPDLTCGAGTHFDSLRSLRAGFAREADALRLFPAP</sequence>
<protein>
    <submittedName>
        <fullName evidence="1">Uncharacterized protein</fullName>
    </submittedName>
</protein>
<evidence type="ECO:0000313" key="2">
    <source>
        <dbReference type="Proteomes" id="UP000238701"/>
    </source>
</evidence>
<proteinExistence type="predicted"/>